<evidence type="ECO:0000259" key="5">
    <source>
        <dbReference type="Pfam" id="PF00891"/>
    </source>
</evidence>
<dbReference type="GO" id="GO:0032259">
    <property type="term" value="P:methylation"/>
    <property type="evidence" value="ECO:0007669"/>
    <property type="project" value="UniProtKB-KW"/>
</dbReference>
<dbReference type="Pfam" id="PF08100">
    <property type="entry name" value="Dimerisation"/>
    <property type="match status" value="1"/>
</dbReference>
<evidence type="ECO:0000313" key="7">
    <source>
        <dbReference type="EMBL" id="QDU63531.1"/>
    </source>
</evidence>
<dbReference type="EC" id="2.1.1.-" evidence="7"/>
<dbReference type="OrthoDB" id="7418600at2"/>
<dbReference type="PIRSF" id="PIRSF005739">
    <property type="entry name" value="O-mtase"/>
    <property type="match status" value="1"/>
</dbReference>
<dbReference type="Gene3D" id="1.10.287.1350">
    <property type="match status" value="1"/>
</dbReference>
<dbReference type="InterPro" id="IPR036390">
    <property type="entry name" value="WH_DNA-bd_sf"/>
</dbReference>
<dbReference type="InterPro" id="IPR012967">
    <property type="entry name" value="COMT_dimerisation"/>
</dbReference>
<protein>
    <submittedName>
        <fullName evidence="7">Multifunctional cyclase-dehydratase-3-O-methyl transferase TcmN</fullName>
        <ecNumber evidence="7">2.1.1.-</ecNumber>
    </submittedName>
</protein>
<keyword evidence="8" id="KW-1185">Reference proteome</keyword>
<gene>
    <name evidence="7" type="primary">tcmN_2</name>
    <name evidence="7" type="ORF">Pan216_44110</name>
</gene>
<dbReference type="Gene3D" id="1.10.10.10">
    <property type="entry name" value="Winged helix-like DNA-binding domain superfamily/Winged helix DNA-binding domain"/>
    <property type="match status" value="1"/>
</dbReference>
<dbReference type="InterPro" id="IPR029063">
    <property type="entry name" value="SAM-dependent_MTases_sf"/>
</dbReference>
<evidence type="ECO:0000256" key="2">
    <source>
        <dbReference type="ARBA" id="ARBA00022679"/>
    </source>
</evidence>
<dbReference type="AlphaFoldDB" id="A0A518B985"/>
<dbReference type="EMBL" id="CP036279">
    <property type="protein sequence ID" value="QDU63531.1"/>
    <property type="molecule type" value="Genomic_DNA"/>
</dbReference>
<sequence length="339" mass="37414">MSDEPLPFDQMRDLITGNWKAQITYVLSKLEISDRLHSGGKTAVDLAAETGTHARSLYRLLRAASTLGIYTEDDERRFHLTPLGKCLCRDDPRSLAPMSMMIGEICYHPWGHLLHSVRTGESGFVKHHGVDIWKHLLEVEPHLAPVLDAAMESIHGRETMAVLDAYDLSGVSTFADLGGGNGSNLAATLSRHPDMKGILFDLPTVVERGKVLLAERGLLDRCQVVGGSFFDGVPAGADVYHMRHIIHDWNDDDSIAILRACREAMREDSRVILVEYVLPTGGEPSFGKLLDLEMLVIPGGYERTVEEYADIFQKAGLRLEQVHSAGVGIHIVEGKRANT</sequence>
<evidence type="ECO:0000256" key="4">
    <source>
        <dbReference type="PIRSR" id="PIRSR005739-1"/>
    </source>
</evidence>
<dbReference type="Gene3D" id="3.40.50.150">
    <property type="entry name" value="Vaccinia Virus protein VP39"/>
    <property type="match status" value="1"/>
</dbReference>
<dbReference type="GO" id="GO:0046983">
    <property type="term" value="F:protein dimerization activity"/>
    <property type="evidence" value="ECO:0007669"/>
    <property type="project" value="InterPro"/>
</dbReference>
<dbReference type="Proteomes" id="UP000317093">
    <property type="component" value="Chromosome"/>
</dbReference>
<evidence type="ECO:0000256" key="3">
    <source>
        <dbReference type="ARBA" id="ARBA00022691"/>
    </source>
</evidence>
<evidence type="ECO:0000256" key="1">
    <source>
        <dbReference type="ARBA" id="ARBA00022603"/>
    </source>
</evidence>
<dbReference type="SUPFAM" id="SSF53335">
    <property type="entry name" value="S-adenosyl-L-methionine-dependent methyltransferases"/>
    <property type="match status" value="1"/>
</dbReference>
<dbReference type="KEGG" id="knv:Pan216_44110"/>
<evidence type="ECO:0000259" key="6">
    <source>
        <dbReference type="Pfam" id="PF08100"/>
    </source>
</evidence>
<proteinExistence type="predicted"/>
<dbReference type="PANTHER" id="PTHR43712:SF2">
    <property type="entry name" value="O-METHYLTRANSFERASE CICE"/>
    <property type="match status" value="1"/>
</dbReference>
<organism evidence="7 8">
    <name type="scientific">Kolteria novifilia</name>
    <dbReference type="NCBI Taxonomy" id="2527975"/>
    <lineage>
        <taxon>Bacteria</taxon>
        <taxon>Pseudomonadati</taxon>
        <taxon>Planctomycetota</taxon>
        <taxon>Planctomycetia</taxon>
        <taxon>Kolteriales</taxon>
        <taxon>Kolteriaceae</taxon>
        <taxon>Kolteria</taxon>
    </lineage>
</organism>
<dbReference type="InterPro" id="IPR016461">
    <property type="entry name" value="COMT-like"/>
</dbReference>
<dbReference type="Pfam" id="PF00891">
    <property type="entry name" value="Methyltransf_2"/>
    <property type="match status" value="1"/>
</dbReference>
<dbReference type="RefSeq" id="WP_145261061.1">
    <property type="nucleotide sequence ID" value="NZ_CP036279.1"/>
</dbReference>
<accession>A0A518B985</accession>
<keyword evidence="3" id="KW-0949">S-adenosyl-L-methionine</keyword>
<feature type="active site" description="Proton acceptor" evidence="4">
    <location>
        <position position="247"/>
    </location>
</feature>
<dbReference type="PANTHER" id="PTHR43712">
    <property type="entry name" value="PUTATIVE (AFU_ORTHOLOGUE AFUA_4G14580)-RELATED"/>
    <property type="match status" value="1"/>
</dbReference>
<dbReference type="InterPro" id="IPR001077">
    <property type="entry name" value="COMT_C"/>
</dbReference>
<keyword evidence="2 7" id="KW-0808">Transferase</keyword>
<dbReference type="PROSITE" id="PS51683">
    <property type="entry name" value="SAM_OMT_II"/>
    <property type="match status" value="1"/>
</dbReference>
<dbReference type="SUPFAM" id="SSF46785">
    <property type="entry name" value="Winged helix' DNA-binding domain"/>
    <property type="match status" value="1"/>
</dbReference>
<evidence type="ECO:0000313" key="8">
    <source>
        <dbReference type="Proteomes" id="UP000317093"/>
    </source>
</evidence>
<feature type="domain" description="O-methyltransferase C-terminal" evidence="5">
    <location>
        <begin position="110"/>
        <end position="317"/>
    </location>
</feature>
<dbReference type="InterPro" id="IPR036388">
    <property type="entry name" value="WH-like_DNA-bd_sf"/>
</dbReference>
<feature type="domain" description="O-methyltransferase dimerisation" evidence="6">
    <location>
        <begin position="14"/>
        <end position="89"/>
    </location>
</feature>
<reference evidence="7 8" key="1">
    <citation type="submission" date="2019-02" db="EMBL/GenBank/DDBJ databases">
        <title>Deep-cultivation of Planctomycetes and their phenomic and genomic characterization uncovers novel biology.</title>
        <authorList>
            <person name="Wiegand S."/>
            <person name="Jogler M."/>
            <person name="Boedeker C."/>
            <person name="Pinto D."/>
            <person name="Vollmers J."/>
            <person name="Rivas-Marin E."/>
            <person name="Kohn T."/>
            <person name="Peeters S.H."/>
            <person name="Heuer A."/>
            <person name="Rast P."/>
            <person name="Oberbeckmann S."/>
            <person name="Bunk B."/>
            <person name="Jeske O."/>
            <person name="Meyerdierks A."/>
            <person name="Storesund J.E."/>
            <person name="Kallscheuer N."/>
            <person name="Luecker S."/>
            <person name="Lage O.M."/>
            <person name="Pohl T."/>
            <person name="Merkel B.J."/>
            <person name="Hornburger P."/>
            <person name="Mueller R.-W."/>
            <person name="Bruemmer F."/>
            <person name="Labrenz M."/>
            <person name="Spormann A.M."/>
            <person name="Op den Camp H."/>
            <person name="Overmann J."/>
            <person name="Amann R."/>
            <person name="Jetten M.S.M."/>
            <person name="Mascher T."/>
            <person name="Medema M.H."/>
            <person name="Devos D.P."/>
            <person name="Kaster A.-K."/>
            <person name="Ovreas L."/>
            <person name="Rohde M."/>
            <person name="Galperin M.Y."/>
            <person name="Jogler C."/>
        </authorList>
    </citation>
    <scope>NUCLEOTIDE SEQUENCE [LARGE SCALE GENOMIC DNA]</scope>
    <source>
        <strain evidence="7 8">Pan216</strain>
    </source>
</reference>
<name>A0A518B985_9BACT</name>
<dbReference type="GO" id="GO:0008171">
    <property type="term" value="F:O-methyltransferase activity"/>
    <property type="evidence" value="ECO:0007669"/>
    <property type="project" value="InterPro"/>
</dbReference>
<keyword evidence="1 7" id="KW-0489">Methyltransferase</keyword>